<dbReference type="InterPro" id="IPR002885">
    <property type="entry name" value="PPR_rpt"/>
</dbReference>
<gene>
    <name evidence="5" type="ORF">FNV43_RR02591</name>
</gene>
<keyword evidence="6" id="KW-1185">Reference proteome</keyword>
<sequence>MAATPLTPTSPVTAGSTATAVVMTTDEISEKRDEVKDVLIEKEKAKGKVKLESESKRTESEESEDSRWRKSSGSRRRGRKSSYSESQSESESDVEEDRLRCKLGRLDEAVKDALKLLGEMTDRGLIPDAYCYNVMIKGFCDMGLLDEARNGLVCEAQQIFNEMEKLGCFPSVVTFHALIHGLCKTDQLEAHMLFYKMEMGRNASLFLRLSQGSNRVLDSGSLQKMVEQLCESGLILKAYKILMQLADSGVVQDMYDTLINGFCKAGNINGSLKLFNDMQLKGLSPDSVTYQTLIIALQRVDGEKDAFIVFDQVLKWGNLPGRDKEALKAIEEHFKKGELDKAIRGLLEMDLGMKDFDLAPYTILLIGLCRAKRADEAIVFNVLEKRKINFHSPKLCEFDLWSLWKKVDLAIDVFHYTLEKGFFVDATNLQPATQVSSFFP</sequence>
<dbReference type="PANTHER" id="PTHR47933:SF11">
    <property type="entry name" value="PENTATRICOPEPTIDE REPEAT-CONTAINING PROTEIN 2"/>
    <property type="match status" value="1"/>
</dbReference>
<comment type="caution">
    <text evidence="5">The sequence shown here is derived from an EMBL/GenBank/DDBJ whole genome shotgun (WGS) entry which is preliminary data.</text>
</comment>
<dbReference type="AlphaFoldDB" id="A0A8K0HSF3"/>
<accession>A0A8K0HSF3</accession>
<name>A0A8K0HSF3_9ROSA</name>
<keyword evidence="2" id="KW-0677">Repeat</keyword>
<dbReference type="Proteomes" id="UP000796880">
    <property type="component" value="Unassembled WGS sequence"/>
</dbReference>
<dbReference type="PANTHER" id="PTHR47933">
    <property type="entry name" value="PENTATRICOPEPTIDE REPEAT-CONTAINING PROTEIN 1, MITOCHONDRIAL"/>
    <property type="match status" value="1"/>
</dbReference>
<dbReference type="GO" id="GO:0003729">
    <property type="term" value="F:mRNA binding"/>
    <property type="evidence" value="ECO:0007669"/>
    <property type="project" value="TreeGrafter"/>
</dbReference>
<dbReference type="InterPro" id="IPR011990">
    <property type="entry name" value="TPR-like_helical_dom_sf"/>
</dbReference>
<evidence type="ECO:0000313" key="6">
    <source>
        <dbReference type="Proteomes" id="UP000796880"/>
    </source>
</evidence>
<organism evidence="5 6">
    <name type="scientific">Rhamnella rubrinervis</name>
    <dbReference type="NCBI Taxonomy" id="2594499"/>
    <lineage>
        <taxon>Eukaryota</taxon>
        <taxon>Viridiplantae</taxon>
        <taxon>Streptophyta</taxon>
        <taxon>Embryophyta</taxon>
        <taxon>Tracheophyta</taxon>
        <taxon>Spermatophyta</taxon>
        <taxon>Magnoliopsida</taxon>
        <taxon>eudicotyledons</taxon>
        <taxon>Gunneridae</taxon>
        <taxon>Pentapetalae</taxon>
        <taxon>rosids</taxon>
        <taxon>fabids</taxon>
        <taxon>Rosales</taxon>
        <taxon>Rhamnaceae</taxon>
        <taxon>rhamnoid group</taxon>
        <taxon>Rhamneae</taxon>
        <taxon>Rhamnella</taxon>
    </lineage>
</organism>
<reference evidence="5" key="1">
    <citation type="submission" date="2020-03" db="EMBL/GenBank/DDBJ databases">
        <title>A high-quality chromosome-level genome assembly of a woody plant with both climbing and erect habits, Rhamnella rubrinervis.</title>
        <authorList>
            <person name="Lu Z."/>
            <person name="Yang Y."/>
            <person name="Zhu X."/>
            <person name="Sun Y."/>
        </authorList>
    </citation>
    <scope>NUCLEOTIDE SEQUENCE</scope>
    <source>
        <strain evidence="5">BYM</strain>
        <tissue evidence="5">Leaf</tissue>
    </source>
</reference>
<dbReference type="OrthoDB" id="185373at2759"/>
<dbReference type="Pfam" id="PF13041">
    <property type="entry name" value="PPR_2"/>
    <property type="match status" value="3"/>
</dbReference>
<proteinExistence type="inferred from homology"/>
<dbReference type="NCBIfam" id="TIGR00756">
    <property type="entry name" value="PPR"/>
    <property type="match status" value="2"/>
</dbReference>
<feature type="compositionally biased region" description="Basic and acidic residues" evidence="4">
    <location>
        <begin position="46"/>
        <end position="68"/>
    </location>
</feature>
<evidence type="ECO:0000256" key="4">
    <source>
        <dbReference type="SAM" id="MobiDB-lite"/>
    </source>
</evidence>
<dbReference type="Gene3D" id="1.25.40.10">
    <property type="entry name" value="Tetratricopeptide repeat domain"/>
    <property type="match status" value="3"/>
</dbReference>
<evidence type="ECO:0000256" key="1">
    <source>
        <dbReference type="ARBA" id="ARBA00007626"/>
    </source>
</evidence>
<dbReference type="EMBL" id="VOIH02000001">
    <property type="protein sequence ID" value="KAF3457930.1"/>
    <property type="molecule type" value="Genomic_DNA"/>
</dbReference>
<evidence type="ECO:0000313" key="5">
    <source>
        <dbReference type="EMBL" id="KAF3457930.1"/>
    </source>
</evidence>
<dbReference type="InterPro" id="IPR051240">
    <property type="entry name" value="Mito_RNA-Proc/Resp"/>
</dbReference>
<evidence type="ECO:0000256" key="3">
    <source>
        <dbReference type="PROSITE-ProRule" id="PRU00708"/>
    </source>
</evidence>
<protein>
    <recommendedName>
        <fullName evidence="7">Pentatricopeptide repeat-containing protein</fullName>
    </recommendedName>
</protein>
<comment type="similarity">
    <text evidence="1">Belongs to the PPR family. P subfamily.</text>
</comment>
<dbReference type="PROSITE" id="PS51375">
    <property type="entry name" value="PPR"/>
    <property type="match status" value="2"/>
</dbReference>
<evidence type="ECO:0000256" key="2">
    <source>
        <dbReference type="ARBA" id="ARBA00022737"/>
    </source>
</evidence>
<feature type="region of interest" description="Disordered" evidence="4">
    <location>
        <begin position="46"/>
        <end position="97"/>
    </location>
</feature>
<evidence type="ECO:0008006" key="7">
    <source>
        <dbReference type="Google" id="ProtNLM"/>
    </source>
</evidence>
<feature type="compositionally biased region" description="Basic residues" evidence="4">
    <location>
        <begin position="69"/>
        <end position="80"/>
    </location>
</feature>
<feature type="repeat" description="PPR" evidence="3">
    <location>
        <begin position="251"/>
        <end position="285"/>
    </location>
</feature>
<dbReference type="Pfam" id="PF01535">
    <property type="entry name" value="PPR"/>
    <property type="match status" value="1"/>
</dbReference>
<feature type="repeat" description="PPR" evidence="3">
    <location>
        <begin position="128"/>
        <end position="170"/>
    </location>
</feature>